<dbReference type="PANTHER" id="PTHR10625:SF10">
    <property type="entry name" value="HISTONE DEACETYLASE HDAC1"/>
    <property type="match status" value="1"/>
</dbReference>
<proteinExistence type="inferred from homology"/>
<evidence type="ECO:0000313" key="7">
    <source>
        <dbReference type="EMBL" id="GGC59919.1"/>
    </source>
</evidence>
<comment type="pathway">
    <text evidence="1">Ketone degradation; acetoin degradation.</text>
</comment>
<dbReference type="RefSeq" id="WP_188671274.1">
    <property type="nucleotide sequence ID" value="NZ_BMJH01000001.1"/>
</dbReference>
<keyword evidence="8" id="KW-1185">Reference proteome</keyword>
<comment type="caution">
    <text evidence="7">The sequence shown here is derived from an EMBL/GenBank/DDBJ whole genome shotgun (WGS) entry which is preliminary data.</text>
</comment>
<dbReference type="InterPro" id="IPR023696">
    <property type="entry name" value="Ureohydrolase_dom_sf"/>
</dbReference>
<evidence type="ECO:0000256" key="1">
    <source>
        <dbReference type="ARBA" id="ARBA00005101"/>
    </source>
</evidence>
<dbReference type="GO" id="GO:0045150">
    <property type="term" value="P:acetoin catabolic process"/>
    <property type="evidence" value="ECO:0007669"/>
    <property type="project" value="UniProtKB-KW"/>
</dbReference>
<evidence type="ECO:0000256" key="2">
    <source>
        <dbReference type="ARBA" id="ARBA00005947"/>
    </source>
</evidence>
<dbReference type="InterPro" id="IPR023801">
    <property type="entry name" value="His_deacetylse_dom"/>
</dbReference>
<dbReference type="InterPro" id="IPR003085">
    <property type="entry name" value="AcuC"/>
</dbReference>
<accession>A0A916U4Q1</accession>
<dbReference type="CDD" id="cd09994">
    <property type="entry name" value="HDAC_AcuC_like"/>
    <property type="match status" value="1"/>
</dbReference>
<dbReference type="Pfam" id="PF00850">
    <property type="entry name" value="Hist_deacetyl"/>
    <property type="match status" value="1"/>
</dbReference>
<keyword evidence="4" id="KW-0006">Acetoin catabolism</keyword>
<dbReference type="SUPFAM" id="SSF52768">
    <property type="entry name" value="Arginase/deacetylase"/>
    <property type="match status" value="1"/>
</dbReference>
<dbReference type="GO" id="GO:0004407">
    <property type="term" value="F:histone deacetylase activity"/>
    <property type="evidence" value="ECO:0007669"/>
    <property type="project" value="InterPro"/>
</dbReference>
<dbReference type="GO" id="GO:0016787">
    <property type="term" value="F:hydrolase activity"/>
    <property type="evidence" value="ECO:0007669"/>
    <property type="project" value="UniProtKB-KW"/>
</dbReference>
<dbReference type="PRINTS" id="PR01271">
    <property type="entry name" value="HISDACETLASE"/>
</dbReference>
<evidence type="ECO:0000313" key="8">
    <source>
        <dbReference type="Proteomes" id="UP000641514"/>
    </source>
</evidence>
<dbReference type="Proteomes" id="UP000641514">
    <property type="component" value="Unassembled WGS sequence"/>
</dbReference>
<dbReference type="GO" id="GO:0040029">
    <property type="term" value="P:epigenetic regulation of gene expression"/>
    <property type="evidence" value="ECO:0007669"/>
    <property type="project" value="TreeGrafter"/>
</dbReference>
<dbReference type="EMBL" id="BMJH01000001">
    <property type="protein sequence ID" value="GGC59919.1"/>
    <property type="molecule type" value="Genomic_DNA"/>
</dbReference>
<evidence type="ECO:0000259" key="6">
    <source>
        <dbReference type="Pfam" id="PF00850"/>
    </source>
</evidence>
<sequence>MGQSSQSSDSAVIWTPDFLRYRLSESHPMNPVRLELTMALAQTLGVLSESAWITPEICADHDITRVHTPEYVSAVKRVSNPTDAATPAGQLIARAHGLGTEDTPIFADMHHAGATITGGTLTAAKLIQSGQATRALSLAGGMHHAMPNSAAGFCIYNDCAIAIDWLLNNGYKRIAYIDVDVHHGDGVQEIFFDDPRVMTVSLHQHPATIWPGTGWAAELGRGKAEGTAVNLPLLPGTTDAQWLRAFHAVVPGAIHAFKPDVIVSQCGVDTHADDPLADLKLTVEGQNAAFLAMRDLADEVCEGRWLVTGGGGYSITRVVPRAWTHLIAAVVGTNIDFSTPMPTEWRELAQRRTGEEHPPELMGDGGTGEYTPWSGSVVGTVTGPPSLERDLARVDSAILETRRSVFPLLGLDPDDPRD</sequence>
<dbReference type="AlphaFoldDB" id="A0A916U4Q1"/>
<reference evidence="7" key="2">
    <citation type="submission" date="2020-09" db="EMBL/GenBank/DDBJ databases">
        <authorList>
            <person name="Sun Q."/>
            <person name="Zhou Y."/>
        </authorList>
    </citation>
    <scope>NUCLEOTIDE SEQUENCE</scope>
    <source>
        <strain evidence="7">CGMCC 1.15478</strain>
    </source>
</reference>
<evidence type="ECO:0000256" key="3">
    <source>
        <dbReference type="ARBA" id="ARBA00020218"/>
    </source>
</evidence>
<evidence type="ECO:0000256" key="4">
    <source>
        <dbReference type="ARBA" id="ARBA00022627"/>
    </source>
</evidence>
<comment type="similarity">
    <text evidence="2">Belongs to the histone deacetylase family.</text>
</comment>
<dbReference type="InterPro" id="IPR037138">
    <property type="entry name" value="His_deacetylse_dom_sf"/>
</dbReference>
<keyword evidence="5" id="KW-0378">Hydrolase</keyword>
<feature type="domain" description="Histone deacetylase" evidence="6">
    <location>
        <begin position="27"/>
        <end position="329"/>
    </location>
</feature>
<evidence type="ECO:0000256" key="5">
    <source>
        <dbReference type="ARBA" id="ARBA00022801"/>
    </source>
</evidence>
<dbReference type="InterPro" id="IPR000286">
    <property type="entry name" value="HDACs"/>
</dbReference>
<dbReference type="PANTHER" id="PTHR10625">
    <property type="entry name" value="HISTONE DEACETYLASE HDAC1-RELATED"/>
    <property type="match status" value="1"/>
</dbReference>
<protein>
    <recommendedName>
        <fullName evidence="3">Acetoin utilization protein AcuC</fullName>
    </recommendedName>
</protein>
<dbReference type="InterPro" id="IPR003084">
    <property type="entry name" value="HDAC_I/II"/>
</dbReference>
<name>A0A916U4Q1_9ACTN</name>
<gene>
    <name evidence="7" type="primary">acuC</name>
    <name evidence="7" type="ORF">GCM10011410_10460</name>
</gene>
<dbReference type="Gene3D" id="3.40.800.20">
    <property type="entry name" value="Histone deacetylase domain"/>
    <property type="match status" value="1"/>
</dbReference>
<reference evidence="7" key="1">
    <citation type="journal article" date="2014" name="Int. J. Syst. Evol. Microbiol.">
        <title>Complete genome sequence of Corynebacterium casei LMG S-19264T (=DSM 44701T), isolated from a smear-ripened cheese.</title>
        <authorList>
            <consortium name="US DOE Joint Genome Institute (JGI-PGF)"/>
            <person name="Walter F."/>
            <person name="Albersmeier A."/>
            <person name="Kalinowski J."/>
            <person name="Ruckert C."/>
        </authorList>
    </citation>
    <scope>NUCLEOTIDE SEQUENCE</scope>
    <source>
        <strain evidence="7">CGMCC 1.15478</strain>
    </source>
</reference>
<organism evidence="7 8">
    <name type="scientific">Hoyosella rhizosphaerae</name>
    <dbReference type="NCBI Taxonomy" id="1755582"/>
    <lineage>
        <taxon>Bacteria</taxon>
        <taxon>Bacillati</taxon>
        <taxon>Actinomycetota</taxon>
        <taxon>Actinomycetes</taxon>
        <taxon>Mycobacteriales</taxon>
        <taxon>Hoyosellaceae</taxon>
        <taxon>Hoyosella</taxon>
    </lineage>
</organism>
<dbReference type="PRINTS" id="PR01270">
    <property type="entry name" value="HDASUPER"/>
</dbReference>